<reference evidence="2 3" key="1">
    <citation type="submission" date="2023-07" db="EMBL/GenBank/DDBJ databases">
        <title>Genomic Encyclopedia of Type Strains, Phase IV (KMG-IV): sequencing the most valuable type-strain genomes for metagenomic binning, comparative biology and taxonomic classification.</title>
        <authorList>
            <person name="Goeker M."/>
        </authorList>
    </citation>
    <scope>NUCLEOTIDE SEQUENCE [LARGE SCALE GENOMIC DNA]</scope>
    <source>
        <strain evidence="2 3">NIO-1023</strain>
    </source>
</reference>
<keyword evidence="1" id="KW-0472">Membrane</keyword>
<protein>
    <submittedName>
        <fullName evidence="2">Uncharacterized protein</fullName>
    </submittedName>
</protein>
<evidence type="ECO:0000313" key="3">
    <source>
        <dbReference type="Proteomes" id="UP001232163"/>
    </source>
</evidence>
<accession>A0ABT9MBE2</accession>
<organism evidence="2 3">
    <name type="scientific">Deinococcus enclensis</name>
    <dbReference type="NCBI Taxonomy" id="1049582"/>
    <lineage>
        <taxon>Bacteria</taxon>
        <taxon>Thermotogati</taxon>
        <taxon>Deinococcota</taxon>
        <taxon>Deinococci</taxon>
        <taxon>Deinococcales</taxon>
        <taxon>Deinococcaceae</taxon>
        <taxon>Deinococcus</taxon>
    </lineage>
</organism>
<feature type="transmembrane region" description="Helical" evidence="1">
    <location>
        <begin position="20"/>
        <end position="39"/>
    </location>
</feature>
<name>A0ABT9MBE2_9DEIO</name>
<sequence length="47" mass="5340">MIRYRKQNALQPEKDAEVSVNLTPLMFFLVGFLAMKALLRTALSQGE</sequence>
<keyword evidence="1" id="KW-0812">Transmembrane</keyword>
<evidence type="ECO:0000313" key="2">
    <source>
        <dbReference type="EMBL" id="MDP9763907.1"/>
    </source>
</evidence>
<comment type="caution">
    <text evidence="2">The sequence shown here is derived from an EMBL/GenBank/DDBJ whole genome shotgun (WGS) entry which is preliminary data.</text>
</comment>
<dbReference type="RefSeq" id="WP_162899070.1">
    <property type="nucleotide sequence ID" value="NZ_JAURUR010000002.1"/>
</dbReference>
<keyword evidence="3" id="KW-1185">Reference proteome</keyword>
<dbReference type="EMBL" id="JAURUR010000002">
    <property type="protein sequence ID" value="MDP9763907.1"/>
    <property type="molecule type" value="Genomic_DNA"/>
</dbReference>
<keyword evidence="1" id="KW-1133">Transmembrane helix</keyword>
<proteinExistence type="predicted"/>
<evidence type="ECO:0000256" key="1">
    <source>
        <dbReference type="SAM" id="Phobius"/>
    </source>
</evidence>
<gene>
    <name evidence="2" type="ORF">QO006_001324</name>
</gene>
<dbReference type="Proteomes" id="UP001232163">
    <property type="component" value="Unassembled WGS sequence"/>
</dbReference>